<name>A0A815FPP6_9BILA</name>
<evidence type="ECO:0000313" key="3">
    <source>
        <dbReference type="EMBL" id="CAF1326300.1"/>
    </source>
</evidence>
<sequence length="492" mass="57966">MNNRHSSKYDHKRSSIEEKYRILENTLMQKCYANDSLKDIIIDTNQQNDLSYSSPISIEQLFNSNDSKCLNTNLFGNALTKDREIAKLRALVYQKDNELIALASTHKNALLQVEDRMERERKVWHEHKELLLADERAKFEEEKLRLVKDLQDKLNTERERCQNLEKKLYDAQMQSSETKFLLKESDRERINAIYSMKEQCRKEYQNEIIRSRNQFQLEKDIEFARLQEHARELEETINYLSTANANVTAQQHRLLVQLTTAEKTCIHTINDIIKKLLMAMDTPSHTYSTIPNISSFVYDETAVIERTPTRNILKFLQNTVDDIRNYIIEQRVQIETKTILLQKTKQSSERTLDLSNRSHDDNNKSYLKSKKKNGSLNSCQLSVQQNHTVDNLIQKLEDHIAFELTRISEQRTASNHHAELPPEKIKFEKKVDSEVNQDALIRHLQNRMNELRNDNMRLRDNKQSKSIFSLYNENNNQRSFTSMRSLNSPITL</sequence>
<reference evidence="3" key="1">
    <citation type="submission" date="2021-02" db="EMBL/GenBank/DDBJ databases">
        <authorList>
            <person name="Nowell W R."/>
        </authorList>
    </citation>
    <scope>NUCLEOTIDE SEQUENCE</scope>
</reference>
<protein>
    <submittedName>
        <fullName evidence="3">Uncharacterized protein</fullName>
    </submittedName>
</protein>
<dbReference type="EMBL" id="CAJNOE010000754">
    <property type="protein sequence ID" value="CAF1326300.1"/>
    <property type="molecule type" value="Genomic_DNA"/>
</dbReference>
<evidence type="ECO:0000256" key="1">
    <source>
        <dbReference type="SAM" id="Coils"/>
    </source>
</evidence>
<evidence type="ECO:0000313" key="4">
    <source>
        <dbReference type="EMBL" id="CAF3690618.1"/>
    </source>
</evidence>
<accession>A0A815FPP6</accession>
<keyword evidence="1" id="KW-0175">Coiled coil</keyword>
<gene>
    <name evidence="3" type="ORF">IZO911_LOCUS35431</name>
    <name evidence="4" type="ORF">KXQ929_LOCUS10328</name>
</gene>
<organism evidence="3 5">
    <name type="scientific">Adineta steineri</name>
    <dbReference type="NCBI Taxonomy" id="433720"/>
    <lineage>
        <taxon>Eukaryota</taxon>
        <taxon>Metazoa</taxon>
        <taxon>Spiralia</taxon>
        <taxon>Gnathifera</taxon>
        <taxon>Rotifera</taxon>
        <taxon>Eurotatoria</taxon>
        <taxon>Bdelloidea</taxon>
        <taxon>Adinetida</taxon>
        <taxon>Adinetidae</taxon>
        <taxon>Adineta</taxon>
    </lineage>
</organism>
<feature type="coiled-coil region" evidence="1">
    <location>
        <begin position="140"/>
        <end position="174"/>
    </location>
</feature>
<dbReference type="Proteomes" id="UP000663860">
    <property type="component" value="Unassembled WGS sequence"/>
</dbReference>
<feature type="compositionally biased region" description="Basic and acidic residues" evidence="2">
    <location>
        <begin position="349"/>
        <end position="363"/>
    </location>
</feature>
<dbReference type="Proteomes" id="UP000663868">
    <property type="component" value="Unassembled WGS sequence"/>
</dbReference>
<evidence type="ECO:0000256" key="2">
    <source>
        <dbReference type="SAM" id="MobiDB-lite"/>
    </source>
</evidence>
<proteinExistence type="predicted"/>
<feature type="region of interest" description="Disordered" evidence="2">
    <location>
        <begin position="349"/>
        <end position="372"/>
    </location>
</feature>
<dbReference type="AlphaFoldDB" id="A0A815FPP6"/>
<dbReference type="EMBL" id="CAJOBB010000487">
    <property type="protein sequence ID" value="CAF3690618.1"/>
    <property type="molecule type" value="Genomic_DNA"/>
</dbReference>
<comment type="caution">
    <text evidence="3">The sequence shown here is derived from an EMBL/GenBank/DDBJ whole genome shotgun (WGS) entry which is preliminary data.</text>
</comment>
<evidence type="ECO:0000313" key="5">
    <source>
        <dbReference type="Proteomes" id="UP000663860"/>
    </source>
</evidence>